<dbReference type="AlphaFoldDB" id="A0A6P1TKQ9"/>
<keyword evidence="3" id="KW-1185">Reference proteome</keyword>
<protein>
    <submittedName>
        <fullName evidence="2">Uncharacterized protein</fullName>
    </submittedName>
</protein>
<sequence length="316" mass="35341">MKTELARVSEQLGLAYDKQVKVMWGPYKGCKTAVNEDLHNQRYYISFPIKASDYTQGNKLDEFIQILLNDKKLIKKAFYEGYCLNLEVYMSRKAKSNQSNIISVLDKVTEFVRDNAYDTCCEICGETAEISVYTINGKILCACEDCYNKTIDSLDELKETIKRKKGNVITGLVGAFIGSLIGVALWVAIYALGYIATICGIVLGVCIIKGFELFGGKLNLFGIISTIIITVIMVYAATYISYGYSVYDAFKDTDNIDLFTAIRSVKSFLKEYSEIRASFYKDLVTGYIFTAVGTVSTFISAYQNSNGKYLTKKLIG</sequence>
<feature type="transmembrane region" description="Helical" evidence="1">
    <location>
        <begin position="218"/>
        <end position="242"/>
    </location>
</feature>
<gene>
    <name evidence="2" type="ORF">Ana3638_02935</name>
</gene>
<feature type="transmembrane region" description="Helical" evidence="1">
    <location>
        <begin position="194"/>
        <end position="211"/>
    </location>
</feature>
<dbReference type="EMBL" id="CP048000">
    <property type="protein sequence ID" value="QHQ59878.1"/>
    <property type="molecule type" value="Genomic_DNA"/>
</dbReference>
<dbReference type="Proteomes" id="UP000464314">
    <property type="component" value="Chromosome"/>
</dbReference>
<keyword evidence="1" id="KW-0812">Transmembrane</keyword>
<accession>A0A6P1TKQ9</accession>
<proteinExistence type="predicted"/>
<feature type="transmembrane region" description="Helical" evidence="1">
    <location>
        <begin position="284"/>
        <end position="302"/>
    </location>
</feature>
<evidence type="ECO:0000313" key="2">
    <source>
        <dbReference type="EMBL" id="QHQ59878.1"/>
    </source>
</evidence>
<keyword evidence="1" id="KW-0472">Membrane</keyword>
<feature type="transmembrane region" description="Helical" evidence="1">
    <location>
        <begin position="168"/>
        <end position="188"/>
    </location>
</feature>
<name>A0A6P1TKQ9_9FIRM</name>
<organism evidence="2 3">
    <name type="scientific">Anaerocolumna sedimenticola</name>
    <dbReference type="NCBI Taxonomy" id="2696063"/>
    <lineage>
        <taxon>Bacteria</taxon>
        <taxon>Bacillati</taxon>
        <taxon>Bacillota</taxon>
        <taxon>Clostridia</taxon>
        <taxon>Lachnospirales</taxon>
        <taxon>Lachnospiraceae</taxon>
        <taxon>Anaerocolumna</taxon>
    </lineage>
</organism>
<dbReference type="RefSeq" id="WP_161836714.1">
    <property type="nucleotide sequence ID" value="NZ_CP048000.1"/>
</dbReference>
<dbReference type="KEGG" id="anr:Ana3638_02935"/>
<evidence type="ECO:0000313" key="3">
    <source>
        <dbReference type="Proteomes" id="UP000464314"/>
    </source>
</evidence>
<reference evidence="2 3" key="1">
    <citation type="submission" date="2020-01" db="EMBL/GenBank/DDBJ databases">
        <title>Genome analysis of Anaerocolumna sp. CBA3638.</title>
        <authorList>
            <person name="Kim J."/>
            <person name="Roh S.W."/>
        </authorList>
    </citation>
    <scope>NUCLEOTIDE SEQUENCE [LARGE SCALE GENOMIC DNA]</scope>
    <source>
        <strain evidence="2 3">CBA3638</strain>
    </source>
</reference>
<keyword evidence="1" id="KW-1133">Transmembrane helix</keyword>
<evidence type="ECO:0000256" key="1">
    <source>
        <dbReference type="SAM" id="Phobius"/>
    </source>
</evidence>